<accession>A0A379TFT7</accession>
<gene>
    <name evidence="1" type="primary">SBOV02131_2</name>
    <name evidence="1" type="ORF">NCTC8297_04648</name>
</gene>
<dbReference type="EMBL" id="UGXG01000002">
    <property type="protein sequence ID" value="SUG49311.1"/>
    <property type="molecule type" value="Genomic_DNA"/>
</dbReference>
<dbReference type="Proteomes" id="UP000254741">
    <property type="component" value="Unassembled WGS sequence"/>
</dbReference>
<dbReference type="AlphaFoldDB" id="A0A379TFT7"/>
<proteinExistence type="predicted"/>
<sequence>MCWRKTLARLIVRGEKTGKTYAVWLHDFNVRWRVVDAGFEVFALEPR</sequence>
<evidence type="ECO:0000313" key="2">
    <source>
        <dbReference type="Proteomes" id="UP000254741"/>
    </source>
</evidence>
<evidence type="ECO:0000313" key="1">
    <source>
        <dbReference type="EMBL" id="SUG49311.1"/>
    </source>
</evidence>
<protein>
    <submittedName>
        <fullName evidence="1">Uncharacterized protein</fullName>
    </submittedName>
</protein>
<organism evidence="1 2">
    <name type="scientific">Salmonella enterica subsp. arizonae</name>
    <dbReference type="NCBI Taxonomy" id="59203"/>
    <lineage>
        <taxon>Bacteria</taxon>
        <taxon>Pseudomonadati</taxon>
        <taxon>Pseudomonadota</taxon>
        <taxon>Gammaproteobacteria</taxon>
        <taxon>Enterobacterales</taxon>
        <taxon>Enterobacteriaceae</taxon>
        <taxon>Salmonella</taxon>
    </lineage>
</organism>
<name>A0A379TFT7_SALER</name>
<reference evidence="1 2" key="1">
    <citation type="submission" date="2018-06" db="EMBL/GenBank/DDBJ databases">
        <authorList>
            <consortium name="Pathogen Informatics"/>
            <person name="Doyle S."/>
        </authorList>
    </citation>
    <scope>NUCLEOTIDE SEQUENCE [LARGE SCALE GENOMIC DNA]</scope>
    <source>
        <strain evidence="1 2">NCTC8297</strain>
    </source>
</reference>